<dbReference type="AlphaFoldDB" id="W9SK49"/>
<evidence type="ECO:0000313" key="2">
    <source>
        <dbReference type="Proteomes" id="UP000030645"/>
    </source>
</evidence>
<accession>W9SK49</accession>
<reference evidence="2" key="1">
    <citation type="submission" date="2013-01" db="EMBL/GenBank/DDBJ databases">
        <title>Draft Genome Sequence of a Mulberry Tree, Morus notabilis C.K. Schneid.</title>
        <authorList>
            <person name="He N."/>
            <person name="Zhao S."/>
        </authorList>
    </citation>
    <scope>NUCLEOTIDE SEQUENCE</scope>
</reference>
<sequence length="75" mass="8562">MPDLTSGGDYKRDIKEAFFWRRVSFGKASVVYGDGRHWRMRIPHCVSISGYVACLSKPSFFPHDPLADRAIIECL</sequence>
<organism evidence="1 2">
    <name type="scientific">Morus notabilis</name>
    <dbReference type="NCBI Taxonomy" id="981085"/>
    <lineage>
        <taxon>Eukaryota</taxon>
        <taxon>Viridiplantae</taxon>
        <taxon>Streptophyta</taxon>
        <taxon>Embryophyta</taxon>
        <taxon>Tracheophyta</taxon>
        <taxon>Spermatophyta</taxon>
        <taxon>Magnoliopsida</taxon>
        <taxon>eudicotyledons</taxon>
        <taxon>Gunneridae</taxon>
        <taxon>Pentapetalae</taxon>
        <taxon>rosids</taxon>
        <taxon>fabids</taxon>
        <taxon>Rosales</taxon>
        <taxon>Moraceae</taxon>
        <taxon>Moreae</taxon>
        <taxon>Morus</taxon>
    </lineage>
</organism>
<evidence type="ECO:0000313" key="1">
    <source>
        <dbReference type="EMBL" id="EXC35140.1"/>
    </source>
</evidence>
<keyword evidence="2" id="KW-1185">Reference proteome</keyword>
<name>W9SK49_9ROSA</name>
<proteinExistence type="predicted"/>
<dbReference type="EMBL" id="KE346356">
    <property type="protein sequence ID" value="EXC35140.1"/>
    <property type="molecule type" value="Genomic_DNA"/>
</dbReference>
<gene>
    <name evidence="1" type="ORF">L484_021502</name>
</gene>
<dbReference type="Proteomes" id="UP000030645">
    <property type="component" value="Unassembled WGS sequence"/>
</dbReference>
<protein>
    <submittedName>
        <fullName evidence="1">Uncharacterized protein</fullName>
    </submittedName>
</protein>